<dbReference type="NCBIfam" id="TIGR03696">
    <property type="entry name" value="Rhs_assc_core"/>
    <property type="match status" value="1"/>
</dbReference>
<dbReference type="EMBL" id="JAMZDX010000003">
    <property type="protein sequence ID" value="MCP2309916.1"/>
    <property type="molecule type" value="Genomic_DNA"/>
</dbReference>
<dbReference type="PANTHER" id="PTHR32305">
    <property type="match status" value="1"/>
</dbReference>
<evidence type="ECO:0000313" key="3">
    <source>
        <dbReference type="Proteomes" id="UP001206483"/>
    </source>
</evidence>
<protein>
    <submittedName>
        <fullName evidence="2">RHS repeat-associated protein</fullName>
    </submittedName>
</protein>
<reference evidence="2 3" key="1">
    <citation type="submission" date="2022-06" db="EMBL/GenBank/DDBJ databases">
        <title>Sequencing the genomes of 1000 actinobacteria strains.</title>
        <authorList>
            <person name="Klenk H.-P."/>
        </authorList>
    </citation>
    <scope>NUCLEOTIDE SEQUENCE [LARGE SCALE GENOMIC DNA]</scope>
    <source>
        <strain evidence="2 3">DSM 41656</strain>
    </source>
</reference>
<name>A0ABT1IYG6_9ACTN</name>
<comment type="caution">
    <text evidence="2">The sequence shown here is derived from an EMBL/GenBank/DDBJ whole genome shotgun (WGS) entry which is preliminary data.</text>
</comment>
<feature type="compositionally biased region" description="Polar residues" evidence="1">
    <location>
        <begin position="54"/>
        <end position="75"/>
    </location>
</feature>
<feature type="compositionally biased region" description="Polar residues" evidence="1">
    <location>
        <begin position="927"/>
        <end position="939"/>
    </location>
</feature>
<feature type="region of interest" description="Disordered" evidence="1">
    <location>
        <begin position="2084"/>
        <end position="2107"/>
    </location>
</feature>
<feature type="region of interest" description="Disordered" evidence="1">
    <location>
        <begin position="1671"/>
        <end position="1695"/>
    </location>
</feature>
<sequence>MGDWRIRPPVGRLLWARRRRWMGLIGLLSLVMTLPSAPSAEALAARRPHGKVWTPSNSPTGSQKSVKGKNLTSAKPVSPVYPVPADWKPAPVSELPTGEATVALADGKPVQAGKLPVKVAKGERSQLSSVKVEVAGGDRGKAAGVAGPVIALSDADAAAEGRSVRVALDLKALQGIGWTDRTRLVELPSCALTTPERGECQKQTPVASSVDPRTGVLTAEVGLAGSDRTGAVKASASDRAGVVRASFVETAVQPAATVLAATTSAGGAMGGYAASPLSPSMAWGAGSNIGNFTYSYPIETPASIAGAGPVVSLLYDSSLVDGKTSAQNAQASSVGEGWGYQPGFIERSYRSCDKDGIAGSGDQCWAGQNASLNLGGHSGSLVRDDGTGVWHLQNDDGSKVEQLTGAANEARNGEYWRVTTSDGVQYYFGLNHLPGGSHGDPAANSVEYTPVYSPNSGDDCYDSAKGKASFCQEGWRWNLDYVVDPHQNLVTYSYQQETNYYSRGGGQNGGSGTLTAYVRAADVTQIAYGQRLPEQVAANGGVKPAAKVVFTTGERCVASGPVTCTTAQRTTANQANWPDSPLDQNCAQSGTCANYGPSFWSPLMLSKIETQVLVDGAYRGVDSWEFKHTFPDPGDGTKPSLWLSSILRTSTNGQSAVTLPAVSFTARELANRVDGLTPAQPAFYRPRIQQITTETGGRINVAYADPECSRVSGHMPSSEDNNSMACMPVHWYLPGQSSPDPVNDWFNKYLVKAVTEQDAVTGTTLTKSSDYSYGGGAAWHRNDNEFTDPKVRTWDDFRGYQTVTTTTGTGNSGEAPKTQQTTTYLRGMNGDLKSDGSARAASVAFTPYPGATAQTHVDDGWLDGKVMGSQQFDRAGGAVVTATSTVTDGAVVTATHKQTNGMPDLVARYGSTSATSSGWGHLADGSWRTSSSVATSDPSHANRPLRVDDKGDGTVPEVCTTTSYAAGSNPMMLLKISAQQAVAGPCGTSPDASNTVEDARTYYDGSAFGVAGATGDPTSTQVLNSYDGSGHAQYATMTTSSYDTYGRVTSATGPDGAATSTAYSPSSGAIPTKITLTGPMGASWATSQTYDPGRGLPLVATDANGRSSSRQYDGLGRLTAVWPADRTGTQSPAYKFSYAMSGTSAAPTVTSQWLNEDGTYSTKVELYDGLGRLRQVQSTPATGGSGRLVSDTVYDSHGWVVRTSSPYYDGANQPGGTVFAPQDSQVPGQSWTTYDGMGHGVASTFVSYGQQQWTATAAYPGVDRVDAVPAQGGTPTSTFTDARGRTVQLWQYHTATATGNAADADVTTYGYNLDGLPSSRTDSAGNRWSYGYDVRGRQVSVTDPDTGTTSTSYDVNSRVAATTDAKGDTLAYAYDVLGRKTGLYKGSVAPGNQLAGWAYDTLPNGKGQPTSSTRYIGGASGAAYTQAVTGYDDAYRPLGMTVTIPATEGALAGTYTTSSSYTPVLGSLDHVNLPAMGGLPAEEVDYLYSNTGLLIASGGNSTLVTDAQYDALGRPTRTTVGDWGTQVVSTQQYDWATGRLTGSFLDRQTGSTSLDQMSYTYNPAGQITSVKDVQNASSTDQQCFGYDYLGRLTQAWSDTGTTTAKPAPSVPGVGTCANANGPATVNGRPSVGGPAPYWQSYTYDLTGNRTSLVQHDTTGDTSKDITTTQVFGTPKTANTGDGKGGPHALQSTSTKSASGTVLTTYQYDAMGNTTRVTDPSGSTGLAWNGEDKLDSLTKPGQNPGTTYLYDADGNQLIRRDQGRTTLNLGIDELTLDTASGSLTDVRTYGAPGGISISRVTTATGGGKLVYQASDPHATNSVQIDTDAAQTVTRRPTDPFGNPRGTQPAGGSWAGDKGFVGGTLDDSTGLTNLGAREYDPVHGRFLNPDPILNADLPQQWNGYSYSNNNPVNLSDANGLHPLGKCDGTCQDGSQDFWEGGPDHWQYTNVGKADSDGVSTVQHVDFTEPDNSYVVRVKRIKPAPQHKPSTLEKAKEKTKWGLRFTGALLSDPKAWLSGAETVLGAALTQAGGDAIAGGGLICLSGVGCVAGGPAMAVGGVAVVGGAVVTGKGLNDFNDAVGTALRKADSDSGGSAPKLGNRVRPPQEGDVDYIVDNPADWSDTITDIDRINGGRLWEEKTATGENPNMKIQKWVDKHVTTKLDSYVRARQYMKGYEQAPIGLDFQASGSTPEFRAAVEKTVEGWRGSNPNVDVVVRWAE</sequence>
<dbReference type="PANTHER" id="PTHR32305:SF17">
    <property type="entry name" value="TRNA NUCLEASE WAPA"/>
    <property type="match status" value="1"/>
</dbReference>
<dbReference type="NCBIfam" id="TIGR01643">
    <property type="entry name" value="YD_repeat_2x"/>
    <property type="match status" value="2"/>
</dbReference>
<dbReference type="InterPro" id="IPR031325">
    <property type="entry name" value="RHS_repeat"/>
</dbReference>
<feature type="region of interest" description="Disordered" evidence="1">
    <location>
        <begin position="918"/>
        <end position="954"/>
    </location>
</feature>
<feature type="region of interest" description="Disordered" evidence="1">
    <location>
        <begin position="1832"/>
        <end position="1853"/>
    </location>
</feature>
<organism evidence="2 3">
    <name type="scientific">Kitasatospora paracochleata</name>
    <dbReference type="NCBI Taxonomy" id="58354"/>
    <lineage>
        <taxon>Bacteria</taxon>
        <taxon>Bacillati</taxon>
        <taxon>Actinomycetota</taxon>
        <taxon>Actinomycetes</taxon>
        <taxon>Kitasatosporales</taxon>
        <taxon>Streptomycetaceae</taxon>
        <taxon>Kitasatospora</taxon>
    </lineage>
</organism>
<feature type="region of interest" description="Disordered" evidence="1">
    <location>
        <begin position="45"/>
        <end position="77"/>
    </location>
</feature>
<dbReference type="InterPro" id="IPR006530">
    <property type="entry name" value="YD"/>
</dbReference>
<dbReference type="InterPro" id="IPR022385">
    <property type="entry name" value="Rhs_assc_core"/>
</dbReference>
<dbReference type="Proteomes" id="UP001206483">
    <property type="component" value="Unassembled WGS sequence"/>
</dbReference>
<proteinExistence type="predicted"/>
<dbReference type="RefSeq" id="WP_253797559.1">
    <property type="nucleotide sequence ID" value="NZ_JAMZDX010000003.1"/>
</dbReference>
<dbReference type="Gene3D" id="2.180.10.10">
    <property type="entry name" value="RHS repeat-associated core"/>
    <property type="match status" value="2"/>
</dbReference>
<accession>A0ABT1IYG6</accession>
<dbReference type="InterPro" id="IPR050708">
    <property type="entry name" value="T6SS_VgrG/RHS"/>
</dbReference>
<evidence type="ECO:0000256" key="1">
    <source>
        <dbReference type="SAM" id="MobiDB-lite"/>
    </source>
</evidence>
<evidence type="ECO:0000313" key="2">
    <source>
        <dbReference type="EMBL" id="MCP2309916.1"/>
    </source>
</evidence>
<keyword evidence="3" id="KW-1185">Reference proteome</keyword>
<dbReference type="Pfam" id="PF05593">
    <property type="entry name" value="RHS_repeat"/>
    <property type="match status" value="2"/>
</dbReference>
<gene>
    <name evidence="2" type="ORF">FHR36_003049</name>
</gene>